<dbReference type="RefSeq" id="WP_217842287.1">
    <property type="nucleotide sequence ID" value="NZ_CP077076.1"/>
</dbReference>
<dbReference type="CDD" id="cd01948">
    <property type="entry name" value="EAL"/>
    <property type="match status" value="1"/>
</dbReference>
<sequence>MESFGLRVLVIEAHAFHRAIAVKTFGFLGCREVFQVLDVGEGLARLQLSGRVDLVVCPLLGDPGDGMDALEFLHQVGKARLAAAVLLTRSLGPSLRRGVQQLVERLGMCYMGDLEHPLPVETLRQWLSHPVPEHSTARRPNQVWSGEEQVRCGLRDGQFTAFYLPTIDLRDGRITGVDLVPHWQHPLMGVLAPEIFLAAVERCGALDELALHMLEQGLALYRELQAEGRRLPITLRLHGPQLLDRSLVLRIRALLRRRCFDQRQLCFELTGRSLYHITVLELENLLRLRALGCELSLAEFGSDQAGSQLLCQLPFTRIKLAEHFIEGLPGEARCRAVVQNCLGLATALEQRLTVVGVRNAEQHLALLGMGCQSAQGDYLALPLDRDELLRRVRCDQRIGLPRP</sequence>
<dbReference type="InterPro" id="IPR050706">
    <property type="entry name" value="Cyclic-di-GMP_PDE-like"/>
</dbReference>
<dbReference type="SMART" id="SM00052">
    <property type="entry name" value="EAL"/>
    <property type="match status" value="1"/>
</dbReference>
<dbReference type="PANTHER" id="PTHR33121">
    <property type="entry name" value="CYCLIC DI-GMP PHOSPHODIESTERASE PDEF"/>
    <property type="match status" value="1"/>
</dbReference>
<gene>
    <name evidence="2" type="ORF">KSS94_06960</name>
</gene>
<proteinExistence type="predicted"/>
<evidence type="ECO:0000259" key="1">
    <source>
        <dbReference type="PROSITE" id="PS50883"/>
    </source>
</evidence>
<evidence type="ECO:0000313" key="3">
    <source>
        <dbReference type="Proteomes" id="UP001046350"/>
    </source>
</evidence>
<feature type="domain" description="EAL" evidence="1">
    <location>
        <begin position="143"/>
        <end position="396"/>
    </location>
</feature>
<dbReference type="PROSITE" id="PS50883">
    <property type="entry name" value="EAL"/>
    <property type="match status" value="1"/>
</dbReference>
<accession>A0ABX8N927</accession>
<dbReference type="PANTHER" id="PTHR33121:SF70">
    <property type="entry name" value="SIGNALING PROTEIN YKOW"/>
    <property type="match status" value="1"/>
</dbReference>
<dbReference type="Pfam" id="PF00563">
    <property type="entry name" value="EAL"/>
    <property type="match status" value="1"/>
</dbReference>
<evidence type="ECO:0000313" key="2">
    <source>
        <dbReference type="EMBL" id="QXH52864.1"/>
    </source>
</evidence>
<name>A0ABX8N927_9PSED</name>
<dbReference type="InterPro" id="IPR001633">
    <property type="entry name" value="EAL_dom"/>
</dbReference>
<organism evidence="2 3">
    <name type="scientific">Pseudomonas fakonensis</name>
    <dbReference type="NCBI Taxonomy" id="2842355"/>
    <lineage>
        <taxon>Bacteria</taxon>
        <taxon>Pseudomonadati</taxon>
        <taxon>Pseudomonadota</taxon>
        <taxon>Gammaproteobacteria</taxon>
        <taxon>Pseudomonadales</taxon>
        <taxon>Pseudomonadaceae</taxon>
        <taxon>Pseudomonas</taxon>
    </lineage>
</organism>
<dbReference type="EMBL" id="CP077076">
    <property type="protein sequence ID" value="QXH52864.1"/>
    <property type="molecule type" value="Genomic_DNA"/>
</dbReference>
<reference evidence="2" key="1">
    <citation type="journal article" date="2021" name="Microorganisms">
        <title>The Ever-Expanding Pseudomonas Genus: Description of 43 New Species and Partition of the Pseudomonas putida Group.</title>
        <authorList>
            <person name="Girard L."/>
            <person name="Lood C."/>
            <person name="Hofte M."/>
            <person name="Vandamme P."/>
            <person name="Rokni-Zadeh H."/>
            <person name="van Noort V."/>
            <person name="Lavigne R."/>
            <person name="De Mot R."/>
        </authorList>
    </citation>
    <scope>NUCLEOTIDE SEQUENCE</scope>
    <source>
        <strain evidence="2">COW40</strain>
    </source>
</reference>
<dbReference type="Proteomes" id="UP001046350">
    <property type="component" value="Chromosome"/>
</dbReference>
<keyword evidence="3" id="KW-1185">Reference proteome</keyword>
<protein>
    <submittedName>
        <fullName evidence="2">EAL domain-containing protein</fullName>
    </submittedName>
</protein>